<dbReference type="PANTHER" id="PTHR43715:SF1">
    <property type="entry name" value="GDP-MANNOSE 4,6 DEHYDRATASE"/>
    <property type="match status" value="1"/>
</dbReference>
<comment type="caution">
    <text evidence="7">The sequence shown here is derived from an EMBL/GenBank/DDBJ whole genome shotgun (WGS) entry which is preliminary data.</text>
</comment>
<evidence type="ECO:0000256" key="4">
    <source>
        <dbReference type="ARBA" id="ARBA00023239"/>
    </source>
</evidence>
<evidence type="ECO:0000313" key="8">
    <source>
        <dbReference type="Proteomes" id="UP001596473"/>
    </source>
</evidence>
<dbReference type="Gene3D" id="3.90.25.10">
    <property type="entry name" value="UDP-galactose 4-epimerase, domain 1"/>
    <property type="match status" value="1"/>
</dbReference>
<dbReference type="InterPro" id="IPR016040">
    <property type="entry name" value="NAD(P)-bd_dom"/>
</dbReference>
<dbReference type="HAMAP" id="MF_00955">
    <property type="entry name" value="GDP_Man_dehydratase"/>
    <property type="match status" value="1"/>
</dbReference>
<dbReference type="SUPFAM" id="SSF51735">
    <property type="entry name" value="NAD(P)-binding Rossmann-fold domains"/>
    <property type="match status" value="1"/>
</dbReference>
<name>A0ABW2QWD3_9NEIS</name>
<keyword evidence="8" id="KW-1185">Reference proteome</keyword>
<protein>
    <recommendedName>
        <fullName evidence="3 5">GDP-mannose 4,6-dehydratase</fullName>
        <ecNumber evidence="3 5">4.2.1.47</ecNumber>
    </recommendedName>
    <alternativeName>
        <fullName evidence="5">GDP-D-mannose dehydratase</fullName>
    </alternativeName>
</protein>
<dbReference type="Proteomes" id="UP001596473">
    <property type="component" value="Unassembled WGS sequence"/>
</dbReference>
<dbReference type="PANTHER" id="PTHR43715">
    <property type="entry name" value="GDP-MANNOSE 4,6-DEHYDRATASE"/>
    <property type="match status" value="1"/>
</dbReference>
<evidence type="ECO:0000256" key="1">
    <source>
        <dbReference type="ARBA" id="ARBA00001937"/>
    </source>
</evidence>
<comment type="similarity">
    <text evidence="2 5">Belongs to the NAD(P)-dependent epimerase/dehydratase family. GDP-mannose 4,6-dehydratase subfamily.</text>
</comment>
<proteinExistence type="inferred from homology"/>
<evidence type="ECO:0000256" key="2">
    <source>
        <dbReference type="ARBA" id="ARBA00009263"/>
    </source>
</evidence>
<evidence type="ECO:0000256" key="3">
    <source>
        <dbReference type="ARBA" id="ARBA00011989"/>
    </source>
</evidence>
<feature type="domain" description="NAD(P)-binding" evidence="6">
    <location>
        <begin position="7"/>
        <end position="347"/>
    </location>
</feature>
<evidence type="ECO:0000313" key="7">
    <source>
        <dbReference type="EMBL" id="MFC7420027.1"/>
    </source>
</evidence>
<evidence type="ECO:0000259" key="6">
    <source>
        <dbReference type="Pfam" id="PF16363"/>
    </source>
</evidence>
<organism evidence="7 8">
    <name type="scientific">Iodobacter arcticus</name>
    <dbReference type="NCBI Taxonomy" id="590593"/>
    <lineage>
        <taxon>Bacteria</taxon>
        <taxon>Pseudomonadati</taxon>
        <taxon>Pseudomonadota</taxon>
        <taxon>Betaproteobacteria</taxon>
        <taxon>Neisseriales</taxon>
        <taxon>Chitinibacteraceae</taxon>
        <taxon>Iodobacter</taxon>
    </lineage>
</organism>
<dbReference type="EMBL" id="JBHTBQ010000014">
    <property type="protein sequence ID" value="MFC7420027.1"/>
    <property type="molecule type" value="Genomic_DNA"/>
</dbReference>
<comment type="catalytic activity">
    <reaction evidence="5">
        <text>GDP-alpha-D-mannose = GDP-4-dehydro-alpha-D-rhamnose + H2O</text>
        <dbReference type="Rhea" id="RHEA:23820"/>
        <dbReference type="ChEBI" id="CHEBI:15377"/>
        <dbReference type="ChEBI" id="CHEBI:57527"/>
        <dbReference type="ChEBI" id="CHEBI:57964"/>
        <dbReference type="EC" id="4.2.1.47"/>
    </reaction>
</comment>
<dbReference type="EC" id="4.2.1.47" evidence="3 5"/>
<keyword evidence="4 5" id="KW-0456">Lyase</keyword>
<keyword evidence="5" id="KW-0521">NADP</keyword>
<evidence type="ECO:0000256" key="5">
    <source>
        <dbReference type="HAMAP-Rule" id="MF_00955"/>
    </source>
</evidence>
<sequence>MSKKVALITGVTGQDGSYLAEFLLEKGYEVHGIKRRASSFNTQRVDHIYQDPHIENSSFKLHYGDLSDSSNLTRILQEVQPDEVYNLGAQSHVAVSFESPEYTADVDAMGTLRLLEAIRFLGLEKKTRFYQASTSELYGLVQEIPQKETTPFHPRSPYAVAKMYAYWIVVNYREAYGMYACNGILFNHESPRRGETFVTRKITRGLANISQGLEKCLFMGNIDSLRDWGHARDYVKMQWMMLQQEVADDFVIATGVQYSVRDFIRMSASELGISLKFEGTGVDEKAIVTKIEGDKAPALKEGDVIMQVDPRYFRPAEVETLLGDPTKAKVKLGWVPETTLPELVQEMVAHDLVQARQHALLKTHGYRVSVAIES</sequence>
<dbReference type="RefSeq" id="WP_046350422.1">
    <property type="nucleotide sequence ID" value="NZ_JBHTBQ010000014.1"/>
</dbReference>
<gene>
    <name evidence="5 7" type="primary">gmd</name>
    <name evidence="7" type="ORF">ACFQNF_09025</name>
</gene>
<dbReference type="Gene3D" id="3.40.50.720">
    <property type="entry name" value="NAD(P)-binding Rossmann-like Domain"/>
    <property type="match status" value="1"/>
</dbReference>
<dbReference type="NCBIfam" id="TIGR01472">
    <property type="entry name" value="gmd"/>
    <property type="match status" value="1"/>
</dbReference>
<accession>A0ABW2QWD3</accession>
<dbReference type="Pfam" id="PF16363">
    <property type="entry name" value="GDP_Man_Dehyd"/>
    <property type="match status" value="1"/>
</dbReference>
<dbReference type="GO" id="GO:0008446">
    <property type="term" value="F:GDP-mannose 4,6-dehydratase activity"/>
    <property type="evidence" value="ECO:0007669"/>
    <property type="project" value="UniProtKB-EC"/>
</dbReference>
<reference evidence="8" key="1">
    <citation type="journal article" date="2019" name="Int. J. Syst. Evol. Microbiol.">
        <title>The Global Catalogue of Microorganisms (GCM) 10K type strain sequencing project: providing services to taxonomists for standard genome sequencing and annotation.</title>
        <authorList>
            <consortium name="The Broad Institute Genomics Platform"/>
            <consortium name="The Broad Institute Genome Sequencing Center for Infectious Disease"/>
            <person name="Wu L."/>
            <person name="Ma J."/>
        </authorList>
    </citation>
    <scope>NUCLEOTIDE SEQUENCE [LARGE SCALE GENOMIC DNA]</scope>
    <source>
        <strain evidence="8">CCUG 62945</strain>
    </source>
</reference>
<dbReference type="InterPro" id="IPR006368">
    <property type="entry name" value="GDP_Man_deHydtase"/>
</dbReference>
<dbReference type="CDD" id="cd05260">
    <property type="entry name" value="GDP_MD_SDR_e"/>
    <property type="match status" value="1"/>
</dbReference>
<comment type="cofactor">
    <cofactor evidence="1 5">
        <name>NADP(+)</name>
        <dbReference type="ChEBI" id="CHEBI:58349"/>
    </cofactor>
</comment>
<comment type="function">
    <text evidence="5">Catalyzes the conversion of GDP-D-mannose to GDP-4-dehydro-6-deoxy-D-mannose.</text>
</comment>
<comment type="caution">
    <text evidence="5">Lacks conserved residue(s) required for the propagation of feature annotation.</text>
</comment>
<dbReference type="InterPro" id="IPR036291">
    <property type="entry name" value="NAD(P)-bd_dom_sf"/>
</dbReference>